<accession>A0AAQ3SEZ9</accession>
<evidence type="ECO:0000256" key="1">
    <source>
        <dbReference type="SAM" id="MobiDB-lite"/>
    </source>
</evidence>
<name>A0AAQ3SEZ9_PASNO</name>
<reference evidence="2 3" key="1">
    <citation type="submission" date="2024-02" db="EMBL/GenBank/DDBJ databases">
        <title>High-quality chromosome-scale genome assembly of Pensacola bahiagrass (Paspalum notatum Flugge var. saurae).</title>
        <authorList>
            <person name="Vega J.M."/>
            <person name="Podio M."/>
            <person name="Orjuela J."/>
            <person name="Siena L.A."/>
            <person name="Pessino S.C."/>
            <person name="Combes M.C."/>
            <person name="Mariac C."/>
            <person name="Albertini E."/>
            <person name="Pupilli F."/>
            <person name="Ortiz J.P.A."/>
            <person name="Leblanc O."/>
        </authorList>
    </citation>
    <scope>NUCLEOTIDE SEQUENCE [LARGE SCALE GENOMIC DNA]</scope>
    <source>
        <strain evidence="2">R1</strain>
        <tissue evidence="2">Leaf</tissue>
    </source>
</reference>
<evidence type="ECO:0000313" key="3">
    <source>
        <dbReference type="Proteomes" id="UP001341281"/>
    </source>
</evidence>
<feature type="region of interest" description="Disordered" evidence="1">
    <location>
        <begin position="1"/>
        <end position="24"/>
    </location>
</feature>
<dbReference type="EMBL" id="CP144745">
    <property type="protein sequence ID" value="WVZ53783.1"/>
    <property type="molecule type" value="Genomic_DNA"/>
</dbReference>
<feature type="compositionally biased region" description="Basic residues" evidence="1">
    <location>
        <begin position="69"/>
        <end position="78"/>
    </location>
</feature>
<proteinExistence type="predicted"/>
<dbReference type="AlphaFoldDB" id="A0AAQ3SEZ9"/>
<feature type="region of interest" description="Disordered" evidence="1">
    <location>
        <begin position="67"/>
        <end position="89"/>
    </location>
</feature>
<protein>
    <submittedName>
        <fullName evidence="2">Uncharacterized protein</fullName>
    </submittedName>
</protein>
<organism evidence="2 3">
    <name type="scientific">Paspalum notatum var. saurae</name>
    <dbReference type="NCBI Taxonomy" id="547442"/>
    <lineage>
        <taxon>Eukaryota</taxon>
        <taxon>Viridiplantae</taxon>
        <taxon>Streptophyta</taxon>
        <taxon>Embryophyta</taxon>
        <taxon>Tracheophyta</taxon>
        <taxon>Spermatophyta</taxon>
        <taxon>Magnoliopsida</taxon>
        <taxon>Liliopsida</taxon>
        <taxon>Poales</taxon>
        <taxon>Poaceae</taxon>
        <taxon>PACMAD clade</taxon>
        <taxon>Panicoideae</taxon>
        <taxon>Andropogonodae</taxon>
        <taxon>Paspaleae</taxon>
        <taxon>Paspalinae</taxon>
        <taxon>Paspalum</taxon>
    </lineage>
</organism>
<sequence length="257" mass="28536">MAELSPTKQEKVDRPTHTPSPGARLCAAAPGFPDLYGRRPCWPLAPFFTAAAVETNMVPAKMTSATTKLKPHHRRHPYGSRSAPRHLQPAARPISCSTTTNTWHAGKGVGYLDGLSKNNHQYAPLLPPASYIWILPTASANRDIGGDSSEEPEELLSDTAFTAYNTFDKMYCSNEPPERRKVACIDFPSMHFFHLPFAVVSFMLLSTPRPFENLAYCVKPKHKVVKNKGYFSVRENGHLAKLQIDTNGLMTITKDLL</sequence>
<keyword evidence="3" id="KW-1185">Reference proteome</keyword>
<gene>
    <name evidence="2" type="ORF">U9M48_004679</name>
</gene>
<evidence type="ECO:0000313" key="2">
    <source>
        <dbReference type="EMBL" id="WVZ53783.1"/>
    </source>
</evidence>
<dbReference type="Proteomes" id="UP001341281">
    <property type="component" value="Chromosome 01"/>
</dbReference>